<dbReference type="Proteomes" id="UP000032304">
    <property type="component" value="Chromosome 9"/>
</dbReference>
<keyword evidence="3" id="KW-0810">Translation regulation</keyword>
<dbReference type="AlphaFoldDB" id="A0A0D2SIN5"/>
<feature type="compositionally biased region" description="Gly residues" evidence="6">
    <location>
        <begin position="90"/>
        <end position="103"/>
    </location>
</feature>
<dbReference type="InterPro" id="IPR014811">
    <property type="entry name" value="ArgoL1"/>
</dbReference>
<dbReference type="Gene3D" id="2.170.260.10">
    <property type="entry name" value="paz domain"/>
    <property type="match status" value="1"/>
</dbReference>
<proteinExistence type="inferred from homology"/>
<dbReference type="SMART" id="SM00950">
    <property type="entry name" value="Piwi"/>
    <property type="match status" value="1"/>
</dbReference>
<dbReference type="OMA" id="FYMERET"/>
<dbReference type="EMBL" id="CM001748">
    <property type="protein sequence ID" value="KJB62988.1"/>
    <property type="molecule type" value="Genomic_DNA"/>
</dbReference>
<keyword evidence="10" id="KW-1185">Reference proteome</keyword>
<dbReference type="InterPro" id="IPR003165">
    <property type="entry name" value="Piwi"/>
</dbReference>
<dbReference type="GO" id="GO:0031047">
    <property type="term" value="P:regulatory ncRNA-mediated gene silencing"/>
    <property type="evidence" value="ECO:0007669"/>
    <property type="project" value="UniProtKB-KW"/>
</dbReference>
<dbReference type="PANTHER" id="PTHR22891">
    <property type="entry name" value="EUKARYOTIC TRANSLATION INITIATION FACTOR 2C"/>
    <property type="match status" value="1"/>
</dbReference>
<dbReference type="Pfam" id="PF16488">
    <property type="entry name" value="ArgoL2"/>
    <property type="match status" value="1"/>
</dbReference>
<name>A0A0D2SIN5_GOSRA</name>
<feature type="region of interest" description="Disordered" evidence="6">
    <location>
        <begin position="998"/>
        <end position="1017"/>
    </location>
</feature>
<dbReference type="FunFam" id="2.170.260.10:FF:000001">
    <property type="entry name" value="Protein argonaute-2"/>
    <property type="match status" value="1"/>
</dbReference>
<dbReference type="Gene3D" id="3.30.420.10">
    <property type="entry name" value="Ribonuclease H-like superfamily/Ribonuclease H"/>
    <property type="match status" value="1"/>
</dbReference>
<dbReference type="InterPro" id="IPR032473">
    <property type="entry name" value="Argonaute_Mid_dom"/>
</dbReference>
<feature type="compositionally biased region" description="Gly residues" evidence="6">
    <location>
        <begin position="37"/>
        <end position="50"/>
    </location>
</feature>
<dbReference type="GO" id="GO:0051607">
    <property type="term" value="P:defense response to virus"/>
    <property type="evidence" value="ECO:0007669"/>
    <property type="project" value="UniProtKB-ARBA"/>
</dbReference>
<dbReference type="InterPro" id="IPR012337">
    <property type="entry name" value="RNaseH-like_sf"/>
</dbReference>
<dbReference type="Gramene" id="KJB62988">
    <property type="protein sequence ID" value="KJB62988"/>
    <property type="gene ID" value="B456_009G446700"/>
</dbReference>
<evidence type="ECO:0000259" key="7">
    <source>
        <dbReference type="PROSITE" id="PS50821"/>
    </source>
</evidence>
<keyword evidence="5" id="KW-0687">Ribonucleoprotein</keyword>
<sequence length="1034" mass="115016">MVRKKGTDSAGGESSQSHDTGVGSGRGSQGPPQQLGRGEGGGGYSGGGRGWVPQSQQPGRGGYGAGGPPEYQSRGRGGPSHRRGYRGGRGRGGYGRGRAGHGSRGVPFPSGPSRPHVPERHQATEPFETAVTPQPDPSEAGSSSRPPEHVPLTEQLQHLSIKQEASQAIQPVPPPNKPLRFPRRPGLGCEGTKFVVKANHFFAEFPNKDLYQYDVIITPEVTLRRVNRDVMQQLVSLYKCSDLGERDPAYDGRKSLYTAGSLPFESREFKVTISDDDGRESEFKVMIRLAGRTELHRLRQFLQGDQVDVPKDALQALDIVLRELPATNTSYCPVGRSFYFRDELRKDLDQGLQAWRGFYQSTRPTQRGLSLNIDVSSTAFIQPLPVIEFVTNLLNRNVSSGPLYDADRVKIKKALLGVKVQVTHRGNMRRKYRISGLTSQATGQLTFPVDERGAEKSVVDYFSETYGITIQRTQWPCLQVGSQQRPIYLPMEVCKIVDGQRYSKRLNEKQITGLLEFTCQRPKNREDDILKTVKKNAYADSKCQTEFGIKITEKLALVNARILPAPLLKYHDTGKQKNCLPQVGQWNMKDKKMVDWGTVNNWICISFCSKVGPKLAHNFWTKLADTCLIYGMAFNSVPVIPPLNASPDQVEEVLKTHYCKAMNKLQRQNKELDLLIAILPDNNGSLYGDLKRICETDIGIVSQCCLSKYVLDIKGPYLTNVALKINVKVGGSNTALAAAIPSVSDRRTIIFGADVTHPSPGEDSSPSIAAVVASQDWPEITKYAALVCSQAHRKEVIQDLYKTWQDPVRGIVSGGMIKEHLISFQRANGGHKPERIIFYRDGVSEGQFSHVLSEELDDIRKACASLEPNYKPTITFIVVQKRHHTRLFAKNHNDRKFADLKGNILPGTVVDSDICHPTEFDFYLCSHAGIMGTSRPAHYHVLWDENNFTADALQTLTNNLCYTYARCTRSVSIVPPAYYAHLAAFRARFYMERETSESGSRLGSSRSTRGPDGSVAVRPLPALRENVKRVMFYC</sequence>
<dbReference type="PROSITE" id="PS50821">
    <property type="entry name" value="PAZ"/>
    <property type="match status" value="1"/>
</dbReference>
<evidence type="ECO:0000256" key="1">
    <source>
        <dbReference type="ARBA" id="ARBA00008201"/>
    </source>
</evidence>
<dbReference type="InterPro" id="IPR032474">
    <property type="entry name" value="Argonaute_N"/>
</dbReference>
<dbReference type="Pfam" id="PF02171">
    <property type="entry name" value="Piwi"/>
    <property type="match status" value="1"/>
</dbReference>
<dbReference type="InterPro" id="IPR045246">
    <property type="entry name" value="Piwi_ago-like"/>
</dbReference>
<evidence type="ECO:0000256" key="6">
    <source>
        <dbReference type="SAM" id="MobiDB-lite"/>
    </source>
</evidence>
<dbReference type="InterPro" id="IPR024357">
    <property type="entry name" value="Argonaut_Gly-rich"/>
</dbReference>
<dbReference type="Pfam" id="PF16486">
    <property type="entry name" value="ArgoN"/>
    <property type="match status" value="1"/>
</dbReference>
<dbReference type="GO" id="GO:0006417">
    <property type="term" value="P:regulation of translation"/>
    <property type="evidence" value="ECO:0007669"/>
    <property type="project" value="UniProtKB-KW"/>
</dbReference>
<dbReference type="Gene3D" id="3.40.50.2300">
    <property type="match status" value="1"/>
</dbReference>
<dbReference type="SUPFAM" id="SSF101690">
    <property type="entry name" value="PAZ domain"/>
    <property type="match status" value="1"/>
</dbReference>
<evidence type="ECO:0000256" key="5">
    <source>
        <dbReference type="ARBA" id="ARBA00023274"/>
    </source>
</evidence>
<feature type="compositionally biased region" description="Basic residues" evidence="6">
    <location>
        <begin position="79"/>
        <end position="89"/>
    </location>
</feature>
<dbReference type="PROSITE" id="PS50822">
    <property type="entry name" value="PIWI"/>
    <property type="match status" value="1"/>
</dbReference>
<dbReference type="Pfam" id="PF08699">
    <property type="entry name" value="ArgoL1"/>
    <property type="match status" value="1"/>
</dbReference>
<dbReference type="eggNOG" id="KOG1041">
    <property type="taxonomic scope" value="Eukaryota"/>
</dbReference>
<evidence type="ECO:0000313" key="9">
    <source>
        <dbReference type="EMBL" id="KJB62988.1"/>
    </source>
</evidence>
<dbReference type="InterPro" id="IPR036397">
    <property type="entry name" value="RNaseH_sf"/>
</dbReference>
<dbReference type="Pfam" id="PF02170">
    <property type="entry name" value="PAZ"/>
    <property type="match status" value="1"/>
</dbReference>
<dbReference type="InterPro" id="IPR003100">
    <property type="entry name" value="PAZ_dom"/>
</dbReference>
<evidence type="ECO:0000259" key="8">
    <source>
        <dbReference type="PROSITE" id="PS50822"/>
    </source>
</evidence>
<reference evidence="9 10" key="1">
    <citation type="journal article" date="2012" name="Nature">
        <title>Repeated polyploidization of Gossypium genomes and the evolution of spinnable cotton fibres.</title>
        <authorList>
            <person name="Paterson A.H."/>
            <person name="Wendel J.F."/>
            <person name="Gundlach H."/>
            <person name="Guo H."/>
            <person name="Jenkins J."/>
            <person name="Jin D."/>
            <person name="Llewellyn D."/>
            <person name="Showmaker K.C."/>
            <person name="Shu S."/>
            <person name="Udall J."/>
            <person name="Yoo M.J."/>
            <person name="Byers R."/>
            <person name="Chen W."/>
            <person name="Doron-Faigenboim A."/>
            <person name="Duke M.V."/>
            <person name="Gong L."/>
            <person name="Grimwood J."/>
            <person name="Grover C."/>
            <person name="Grupp K."/>
            <person name="Hu G."/>
            <person name="Lee T.H."/>
            <person name="Li J."/>
            <person name="Lin L."/>
            <person name="Liu T."/>
            <person name="Marler B.S."/>
            <person name="Page J.T."/>
            <person name="Roberts A.W."/>
            <person name="Romanel E."/>
            <person name="Sanders W.S."/>
            <person name="Szadkowski E."/>
            <person name="Tan X."/>
            <person name="Tang H."/>
            <person name="Xu C."/>
            <person name="Wang J."/>
            <person name="Wang Z."/>
            <person name="Zhang D."/>
            <person name="Zhang L."/>
            <person name="Ashrafi H."/>
            <person name="Bedon F."/>
            <person name="Bowers J.E."/>
            <person name="Brubaker C.L."/>
            <person name="Chee P.W."/>
            <person name="Das S."/>
            <person name="Gingle A.R."/>
            <person name="Haigler C.H."/>
            <person name="Harker D."/>
            <person name="Hoffmann L.V."/>
            <person name="Hovav R."/>
            <person name="Jones D.C."/>
            <person name="Lemke C."/>
            <person name="Mansoor S."/>
            <person name="ur Rahman M."/>
            <person name="Rainville L.N."/>
            <person name="Rambani A."/>
            <person name="Reddy U.K."/>
            <person name="Rong J.K."/>
            <person name="Saranga Y."/>
            <person name="Scheffler B.E."/>
            <person name="Scheffler J.A."/>
            <person name="Stelly D.M."/>
            <person name="Triplett B.A."/>
            <person name="Van Deynze A."/>
            <person name="Vaslin M.F."/>
            <person name="Waghmare V.N."/>
            <person name="Walford S.A."/>
            <person name="Wright R.J."/>
            <person name="Zaki E.A."/>
            <person name="Zhang T."/>
            <person name="Dennis E.S."/>
            <person name="Mayer K.F."/>
            <person name="Peterson D.G."/>
            <person name="Rokhsar D.S."/>
            <person name="Wang X."/>
            <person name="Schmutz J."/>
        </authorList>
    </citation>
    <scope>NUCLEOTIDE SEQUENCE [LARGE SCALE GENOMIC DNA]</scope>
</reference>
<dbReference type="InterPro" id="IPR036085">
    <property type="entry name" value="PAZ_dom_sf"/>
</dbReference>
<dbReference type="OrthoDB" id="10252740at2759"/>
<dbReference type="SMART" id="SM01163">
    <property type="entry name" value="DUF1785"/>
    <property type="match status" value="1"/>
</dbReference>
<evidence type="ECO:0000256" key="3">
    <source>
        <dbReference type="ARBA" id="ARBA00022845"/>
    </source>
</evidence>
<dbReference type="Pfam" id="PF16487">
    <property type="entry name" value="ArgoMid"/>
    <property type="match status" value="1"/>
</dbReference>
<feature type="compositionally biased region" description="Low complexity" evidence="6">
    <location>
        <begin position="998"/>
        <end position="1010"/>
    </location>
</feature>
<evidence type="ECO:0000256" key="2">
    <source>
        <dbReference type="ARBA" id="ARBA00022491"/>
    </source>
</evidence>
<keyword evidence="2" id="KW-0678">Repressor</keyword>
<dbReference type="SMART" id="SM00949">
    <property type="entry name" value="PAZ"/>
    <property type="match status" value="1"/>
</dbReference>
<dbReference type="Pfam" id="PF12764">
    <property type="entry name" value="Gly-rich_Ago1"/>
    <property type="match status" value="1"/>
</dbReference>
<evidence type="ECO:0000256" key="4">
    <source>
        <dbReference type="ARBA" id="ARBA00023158"/>
    </source>
</evidence>
<dbReference type="FunFam" id="3.40.50.2300:FF:000110">
    <property type="entry name" value="Argonaute 10"/>
    <property type="match status" value="1"/>
</dbReference>
<organism evidence="9 10">
    <name type="scientific">Gossypium raimondii</name>
    <name type="common">Peruvian cotton</name>
    <name type="synonym">Gossypium klotzschianum subsp. raimondii</name>
    <dbReference type="NCBI Taxonomy" id="29730"/>
    <lineage>
        <taxon>Eukaryota</taxon>
        <taxon>Viridiplantae</taxon>
        <taxon>Streptophyta</taxon>
        <taxon>Embryophyta</taxon>
        <taxon>Tracheophyta</taxon>
        <taxon>Spermatophyta</taxon>
        <taxon>Magnoliopsida</taxon>
        <taxon>eudicotyledons</taxon>
        <taxon>Gunneridae</taxon>
        <taxon>Pentapetalae</taxon>
        <taxon>rosids</taxon>
        <taxon>malvids</taxon>
        <taxon>Malvales</taxon>
        <taxon>Malvaceae</taxon>
        <taxon>Malvoideae</taxon>
        <taxon>Gossypium</taxon>
    </lineage>
</organism>
<accession>A0A0D2SIN5</accession>
<dbReference type="CDD" id="cd04657">
    <property type="entry name" value="Piwi_ago-like"/>
    <property type="match status" value="1"/>
</dbReference>
<evidence type="ECO:0008006" key="11">
    <source>
        <dbReference type="Google" id="ProtNLM"/>
    </source>
</evidence>
<dbReference type="GO" id="GO:1990904">
    <property type="term" value="C:ribonucleoprotein complex"/>
    <property type="evidence" value="ECO:0007669"/>
    <property type="project" value="UniProtKB-KW"/>
</dbReference>
<dbReference type="FunFam" id="3.30.420.10:FF:000013">
    <property type="entry name" value="protein argonaute 10-like"/>
    <property type="match status" value="1"/>
</dbReference>
<evidence type="ECO:0000313" key="10">
    <source>
        <dbReference type="Proteomes" id="UP000032304"/>
    </source>
</evidence>
<dbReference type="STRING" id="29730.A0A0D2SIN5"/>
<protein>
    <recommendedName>
        <fullName evidence="11">Piwi domain-containing protein</fullName>
    </recommendedName>
</protein>
<feature type="domain" description="Piwi" evidence="8">
    <location>
        <begin position="674"/>
        <end position="992"/>
    </location>
</feature>
<feature type="domain" description="PAZ" evidence="7">
    <location>
        <begin position="385"/>
        <end position="498"/>
    </location>
</feature>
<keyword evidence="4" id="KW-0943">RNA-mediated gene silencing</keyword>
<comment type="similarity">
    <text evidence="1">Belongs to the argonaute family. Ago subfamily.</text>
</comment>
<dbReference type="GO" id="GO:0003723">
    <property type="term" value="F:RNA binding"/>
    <property type="evidence" value="ECO:0007669"/>
    <property type="project" value="InterPro"/>
</dbReference>
<dbReference type="InterPro" id="IPR032472">
    <property type="entry name" value="ArgoL2"/>
</dbReference>
<dbReference type="SUPFAM" id="SSF53098">
    <property type="entry name" value="Ribonuclease H-like"/>
    <property type="match status" value="1"/>
</dbReference>
<gene>
    <name evidence="9" type="ORF">B456_009G446700</name>
</gene>
<dbReference type="CDD" id="cd02846">
    <property type="entry name" value="PAZ_argonaute_like"/>
    <property type="match status" value="1"/>
</dbReference>
<feature type="region of interest" description="Disordered" evidence="6">
    <location>
        <begin position="1"/>
        <end position="149"/>
    </location>
</feature>